<dbReference type="EMBL" id="LGRX02004952">
    <property type="protein sequence ID" value="KAK3279395.1"/>
    <property type="molecule type" value="Genomic_DNA"/>
</dbReference>
<protein>
    <submittedName>
        <fullName evidence="1">Uncharacterized protein</fullName>
    </submittedName>
</protein>
<name>A0AAE0LC57_9CHLO</name>
<dbReference type="AlphaFoldDB" id="A0AAE0LC57"/>
<organism evidence="1 2">
    <name type="scientific">Cymbomonas tetramitiformis</name>
    <dbReference type="NCBI Taxonomy" id="36881"/>
    <lineage>
        <taxon>Eukaryota</taxon>
        <taxon>Viridiplantae</taxon>
        <taxon>Chlorophyta</taxon>
        <taxon>Pyramimonadophyceae</taxon>
        <taxon>Pyramimonadales</taxon>
        <taxon>Pyramimonadaceae</taxon>
        <taxon>Cymbomonas</taxon>
    </lineage>
</organism>
<sequence length="201" mass="22759">MGIYDVYDERRATVVLQLTRDIDVVKRVAKDTLGNKASSFSGSVEPHRRVLWDSLISSRQQSFAAKDSNSDDMFDLVDLGKERLLLEITKRPLPLGHRPLRHHEELLNISFGADDDPEPLVTQFYECLNAIDGAGAFDEKAAKRQLLAALDPDFYREVITRPLRLDTELVKVPLEEIFTHVLHIGFMPPPPFRGANHNKGD</sequence>
<dbReference type="Proteomes" id="UP001190700">
    <property type="component" value="Unassembled WGS sequence"/>
</dbReference>
<evidence type="ECO:0000313" key="2">
    <source>
        <dbReference type="Proteomes" id="UP001190700"/>
    </source>
</evidence>
<comment type="caution">
    <text evidence="1">The sequence shown here is derived from an EMBL/GenBank/DDBJ whole genome shotgun (WGS) entry which is preliminary data.</text>
</comment>
<gene>
    <name evidence="1" type="ORF">CYMTET_12719</name>
</gene>
<evidence type="ECO:0000313" key="1">
    <source>
        <dbReference type="EMBL" id="KAK3279395.1"/>
    </source>
</evidence>
<accession>A0AAE0LC57</accession>
<proteinExistence type="predicted"/>
<reference evidence="1 2" key="1">
    <citation type="journal article" date="2015" name="Genome Biol. Evol.">
        <title>Comparative Genomics of a Bacterivorous Green Alga Reveals Evolutionary Causalities and Consequences of Phago-Mixotrophic Mode of Nutrition.</title>
        <authorList>
            <person name="Burns J.A."/>
            <person name="Paasch A."/>
            <person name="Narechania A."/>
            <person name="Kim E."/>
        </authorList>
    </citation>
    <scope>NUCLEOTIDE SEQUENCE [LARGE SCALE GENOMIC DNA]</scope>
    <source>
        <strain evidence="1 2">PLY_AMNH</strain>
    </source>
</reference>
<keyword evidence="2" id="KW-1185">Reference proteome</keyword>